<reference evidence="3" key="1">
    <citation type="journal article" date="2019" name="Int. J. Syst. Evol. Microbiol.">
        <title>The Global Catalogue of Microorganisms (GCM) 10K type strain sequencing project: providing services to taxonomists for standard genome sequencing and annotation.</title>
        <authorList>
            <consortium name="The Broad Institute Genomics Platform"/>
            <consortium name="The Broad Institute Genome Sequencing Center for Infectious Disease"/>
            <person name="Wu L."/>
            <person name="Ma J."/>
        </authorList>
    </citation>
    <scope>NUCLEOTIDE SEQUENCE [LARGE SCALE GENOMIC DNA]</scope>
    <source>
        <strain evidence="3">CGMCC 1.13574</strain>
    </source>
</reference>
<dbReference type="InterPro" id="IPR010982">
    <property type="entry name" value="Lambda_DNA-bd_dom_sf"/>
</dbReference>
<dbReference type="Gene3D" id="1.10.260.40">
    <property type="entry name" value="lambda repressor-like DNA-binding domains"/>
    <property type="match status" value="1"/>
</dbReference>
<dbReference type="SMART" id="SM00028">
    <property type="entry name" value="TPR"/>
    <property type="match status" value="4"/>
</dbReference>
<comment type="caution">
    <text evidence="2">The sequence shown here is derived from an EMBL/GenBank/DDBJ whole genome shotgun (WGS) entry which is preliminary data.</text>
</comment>
<organism evidence="2 3">
    <name type="scientific">Tumebacillus lipolyticus</name>
    <dbReference type="NCBI Taxonomy" id="1280370"/>
    <lineage>
        <taxon>Bacteria</taxon>
        <taxon>Bacillati</taxon>
        <taxon>Bacillota</taxon>
        <taxon>Bacilli</taxon>
        <taxon>Bacillales</taxon>
        <taxon>Alicyclobacillaceae</taxon>
        <taxon>Tumebacillus</taxon>
    </lineage>
</organism>
<sequence length="410" mass="46221">MVPTGAEIRKRRKALKMTQQELADSVGLARSYIAMIESEKAKNVSAHHMKHIGRVLGFTSQDEQPISILVNKIRADYLSNDRQVDDCLAAAESILINANERDLDSVGELHLLKAEMYSKQKNYPEAVRNACLAEQIFRQTGNIFNACLASFELANIDLVKSNISQALERFLLIDQKVAINKIIDSAFLPRLYLSIAICAVEVNDFDIMRTYLAKSEKLIAKAPEQKRDLLLATKYFLLGVSLNEAMSFLDAAEAFEKAYQHYESANDQMRAIRMRTNLARTYLQSGDTRKAYEVATEAYALKKTVDGWPASLAESELLIAEIAFAEKDYAKALSFCRLVLENSALDDSRRARTHRLIAQVSLQRGDRSEFERQMHAAVSLLRGNYSLMPLLNEILFEYMELTVTTKSPSA</sequence>
<name>A0ABW4ZS47_9BACL</name>
<accession>A0ABW4ZS47</accession>
<dbReference type="SMART" id="SM00530">
    <property type="entry name" value="HTH_XRE"/>
    <property type="match status" value="1"/>
</dbReference>
<dbReference type="InterPro" id="IPR001387">
    <property type="entry name" value="Cro/C1-type_HTH"/>
</dbReference>
<dbReference type="CDD" id="cd00093">
    <property type="entry name" value="HTH_XRE"/>
    <property type="match status" value="1"/>
</dbReference>
<dbReference type="InterPro" id="IPR019734">
    <property type="entry name" value="TPR_rpt"/>
</dbReference>
<dbReference type="SUPFAM" id="SSF48452">
    <property type="entry name" value="TPR-like"/>
    <property type="match status" value="2"/>
</dbReference>
<dbReference type="EMBL" id="JBHUIO010000002">
    <property type="protein sequence ID" value="MFD2168788.1"/>
    <property type="molecule type" value="Genomic_DNA"/>
</dbReference>
<gene>
    <name evidence="2" type="ORF">ACFSOY_01990</name>
</gene>
<dbReference type="Gene3D" id="1.25.40.10">
    <property type="entry name" value="Tetratricopeptide repeat domain"/>
    <property type="match status" value="2"/>
</dbReference>
<keyword evidence="3" id="KW-1185">Reference proteome</keyword>
<dbReference type="Proteomes" id="UP001597343">
    <property type="component" value="Unassembled WGS sequence"/>
</dbReference>
<dbReference type="SUPFAM" id="SSF47413">
    <property type="entry name" value="lambda repressor-like DNA-binding domains"/>
    <property type="match status" value="1"/>
</dbReference>
<protein>
    <submittedName>
        <fullName evidence="2">Helix-turn-helix domain-containing protein</fullName>
    </submittedName>
</protein>
<dbReference type="PROSITE" id="PS50943">
    <property type="entry name" value="HTH_CROC1"/>
    <property type="match status" value="1"/>
</dbReference>
<dbReference type="InterPro" id="IPR011990">
    <property type="entry name" value="TPR-like_helical_dom_sf"/>
</dbReference>
<evidence type="ECO:0000313" key="3">
    <source>
        <dbReference type="Proteomes" id="UP001597343"/>
    </source>
</evidence>
<evidence type="ECO:0000259" key="1">
    <source>
        <dbReference type="PROSITE" id="PS50943"/>
    </source>
</evidence>
<dbReference type="RefSeq" id="WP_386043817.1">
    <property type="nucleotide sequence ID" value="NZ_JBHUIO010000002.1"/>
</dbReference>
<proteinExistence type="predicted"/>
<evidence type="ECO:0000313" key="2">
    <source>
        <dbReference type="EMBL" id="MFD2168788.1"/>
    </source>
</evidence>
<feature type="domain" description="HTH cro/C1-type" evidence="1">
    <location>
        <begin position="8"/>
        <end position="64"/>
    </location>
</feature>
<dbReference type="Pfam" id="PF01381">
    <property type="entry name" value="HTH_3"/>
    <property type="match status" value="1"/>
</dbReference>